<reference evidence="8" key="1">
    <citation type="journal article" date="2021" name="Environ. Microbiol.">
        <title>New insights into the diversity and evolution of the archaeal mobilome from three complete genomes of Saccharolobus shibatae.</title>
        <authorList>
            <person name="Medvedeva S."/>
            <person name="Brandt D."/>
            <person name="Cvirkaite-Krupovic V."/>
            <person name="Liu Y."/>
            <person name="Severinov K."/>
            <person name="Ishino S."/>
            <person name="Ishino Y."/>
            <person name="Prangishvili D."/>
            <person name="Kalinowski J."/>
            <person name="Krupovic M."/>
        </authorList>
    </citation>
    <scope>NUCLEOTIDE SEQUENCE</scope>
    <source>
        <strain evidence="8">B12</strain>
    </source>
</reference>
<evidence type="ECO:0000256" key="1">
    <source>
        <dbReference type="ARBA" id="ARBA00009400"/>
    </source>
</evidence>
<dbReference type="EC" id="2.4.2.19" evidence="5"/>
<keyword evidence="4 5" id="KW-0808">Transferase</keyword>
<evidence type="ECO:0000256" key="5">
    <source>
        <dbReference type="PIRNR" id="PIRNR006250"/>
    </source>
</evidence>
<dbReference type="InterPro" id="IPR002638">
    <property type="entry name" value="Quinolinate_PRibosylTrfase_C"/>
</dbReference>
<name>A0A8F5GU62_SACSH</name>
<feature type="domain" description="Quinolinate phosphoribosyl transferase N-terminal" evidence="7">
    <location>
        <begin position="22"/>
        <end position="102"/>
    </location>
</feature>
<protein>
    <recommendedName>
        <fullName evidence="5">Nicotinate-nucleotide pyrophosphorylase [carboxylating]</fullName>
        <ecNumber evidence="5">2.4.2.19</ecNumber>
    </recommendedName>
    <alternativeName>
        <fullName evidence="5">Quinolinate phosphoribosyltransferase [decarboxylating]</fullName>
    </alternativeName>
</protein>
<comment type="pathway">
    <text evidence="5">Cofactor biosynthesis; NAD(+) biosynthesis; nicotinate D-ribonucleotide from quinolinate: step 1/1.</text>
</comment>
<dbReference type="InterPro" id="IPR004393">
    <property type="entry name" value="NadC"/>
</dbReference>
<dbReference type="InterPro" id="IPR022412">
    <property type="entry name" value="Quinolinate_PRibosylTrfase_N"/>
</dbReference>
<dbReference type="Pfam" id="PF01729">
    <property type="entry name" value="QRPTase_C"/>
    <property type="match status" value="1"/>
</dbReference>
<dbReference type="Proteomes" id="UP000694018">
    <property type="component" value="Chromosome"/>
</dbReference>
<gene>
    <name evidence="8" type="ORF">J5U23_02483</name>
</gene>
<evidence type="ECO:0000313" key="8">
    <source>
        <dbReference type="EMBL" id="QXJ29610.1"/>
    </source>
</evidence>
<dbReference type="PANTHER" id="PTHR32179">
    <property type="entry name" value="NICOTINATE-NUCLEOTIDE PYROPHOSPHORYLASE [CARBOXYLATING]"/>
    <property type="match status" value="1"/>
</dbReference>
<dbReference type="PANTHER" id="PTHR32179:SF3">
    <property type="entry name" value="NICOTINATE-NUCLEOTIDE PYROPHOSPHORYLASE [CARBOXYLATING]"/>
    <property type="match status" value="1"/>
</dbReference>
<dbReference type="PIRSF" id="PIRSF006250">
    <property type="entry name" value="NadC_ModD"/>
    <property type="match status" value="1"/>
</dbReference>
<comment type="similarity">
    <text evidence="1 5">Belongs to the NadC/ModD family.</text>
</comment>
<evidence type="ECO:0000256" key="4">
    <source>
        <dbReference type="ARBA" id="ARBA00022679"/>
    </source>
</evidence>
<comment type="catalytic activity">
    <reaction evidence="5">
        <text>nicotinate beta-D-ribonucleotide + CO2 + diphosphate = quinolinate + 5-phospho-alpha-D-ribose 1-diphosphate + 2 H(+)</text>
        <dbReference type="Rhea" id="RHEA:12733"/>
        <dbReference type="ChEBI" id="CHEBI:15378"/>
        <dbReference type="ChEBI" id="CHEBI:16526"/>
        <dbReference type="ChEBI" id="CHEBI:29959"/>
        <dbReference type="ChEBI" id="CHEBI:33019"/>
        <dbReference type="ChEBI" id="CHEBI:57502"/>
        <dbReference type="ChEBI" id="CHEBI:58017"/>
        <dbReference type="EC" id="2.4.2.19"/>
    </reaction>
</comment>
<evidence type="ECO:0000256" key="3">
    <source>
        <dbReference type="ARBA" id="ARBA00022676"/>
    </source>
</evidence>
<evidence type="ECO:0000256" key="2">
    <source>
        <dbReference type="ARBA" id="ARBA00022642"/>
    </source>
</evidence>
<organism evidence="8 9">
    <name type="scientific">Saccharolobus shibatae (strain ATCC 51178 / DSM 5389 / JCM 8931 / NBRC 15437 / B12)</name>
    <name type="common">Sulfolobus shibatae</name>
    <dbReference type="NCBI Taxonomy" id="523848"/>
    <lineage>
        <taxon>Archaea</taxon>
        <taxon>Thermoproteota</taxon>
        <taxon>Thermoprotei</taxon>
        <taxon>Sulfolobales</taxon>
        <taxon>Sulfolobaceae</taxon>
        <taxon>Saccharolobus</taxon>
    </lineage>
</organism>
<sequence>MIEWIYVKRLLDYLEEDVMPEDITTKFLEGIKARGVVKCKDSGILAGNRFVIPFLNYLGFSNINGEKDGSEVNKNDVVLIFEGNADVLTVERLILNFLGKLSGIATITNLMVKRAREVNPNVRISGTRKTTPGFRLFEKYAIEVGGGDPHRYNLSDAVLIKDNHIALYGNIEELIKRVKSSVSFTKIIEVEVSSYEDAIRAYKAGADAILLDNMKPYEILPIVNELKGKVILEVSGGVTPDNVVDYAKTGVDVISSGYITHSSRSLDFSLDVGKNLILEKLFK</sequence>
<keyword evidence="3 5" id="KW-0328">Glycosyltransferase</keyword>
<dbReference type="InterPro" id="IPR027277">
    <property type="entry name" value="NadC/ModD"/>
</dbReference>
<feature type="domain" description="Quinolinate phosphoribosyl transferase C-terminal" evidence="6">
    <location>
        <begin position="104"/>
        <end position="271"/>
    </location>
</feature>
<dbReference type="KEGG" id="sshi:J5U23_02483"/>
<keyword evidence="2 5" id="KW-0662">Pyridine nucleotide biosynthesis</keyword>
<proteinExistence type="inferred from homology"/>
<dbReference type="GO" id="GO:0034213">
    <property type="term" value="P:quinolinate catabolic process"/>
    <property type="evidence" value="ECO:0007669"/>
    <property type="project" value="TreeGrafter"/>
</dbReference>
<dbReference type="GeneID" id="65563959"/>
<dbReference type="NCBIfam" id="TIGR00078">
    <property type="entry name" value="nadC"/>
    <property type="match status" value="1"/>
</dbReference>
<dbReference type="GO" id="GO:0009435">
    <property type="term" value="P:NAD+ biosynthetic process"/>
    <property type="evidence" value="ECO:0007669"/>
    <property type="project" value="InterPro"/>
</dbReference>
<dbReference type="GO" id="GO:0005737">
    <property type="term" value="C:cytoplasm"/>
    <property type="evidence" value="ECO:0007669"/>
    <property type="project" value="TreeGrafter"/>
</dbReference>
<dbReference type="OrthoDB" id="115072at2157"/>
<evidence type="ECO:0000259" key="6">
    <source>
        <dbReference type="Pfam" id="PF01729"/>
    </source>
</evidence>
<dbReference type="CDD" id="cd01572">
    <property type="entry name" value="QPRTase"/>
    <property type="match status" value="1"/>
</dbReference>
<dbReference type="AlphaFoldDB" id="A0A8F5GU62"/>
<evidence type="ECO:0000313" key="9">
    <source>
        <dbReference type="Proteomes" id="UP000694018"/>
    </source>
</evidence>
<dbReference type="FunFam" id="3.20.20.70:FF:000030">
    <property type="entry name" value="Nicotinate-nucleotide pyrophosphorylase, carboxylating"/>
    <property type="match status" value="1"/>
</dbReference>
<comment type="function">
    <text evidence="5">Involved in the catabolism of quinolinic acid (QA).</text>
</comment>
<dbReference type="RefSeq" id="WP_218266293.1">
    <property type="nucleotide sequence ID" value="NZ_CP077717.1"/>
</dbReference>
<evidence type="ECO:0000259" key="7">
    <source>
        <dbReference type="Pfam" id="PF02749"/>
    </source>
</evidence>
<accession>A0A8F5GU62</accession>
<dbReference type="Pfam" id="PF02749">
    <property type="entry name" value="QRPTase_N"/>
    <property type="match status" value="1"/>
</dbReference>
<comment type="subunit">
    <text evidence="5">Hexamer formed by 3 homodimers.</text>
</comment>
<dbReference type="EMBL" id="CP077717">
    <property type="protein sequence ID" value="QXJ29610.1"/>
    <property type="molecule type" value="Genomic_DNA"/>
</dbReference>
<dbReference type="GO" id="GO:0004514">
    <property type="term" value="F:nicotinate-nucleotide diphosphorylase (carboxylating) activity"/>
    <property type="evidence" value="ECO:0007669"/>
    <property type="project" value="UniProtKB-EC"/>
</dbReference>